<gene>
    <name evidence="2" type="ORF">CKM354_001266800</name>
</gene>
<dbReference type="AlphaFoldDB" id="A0A9P3FMI9"/>
<dbReference type="EMBL" id="BOLY01000009">
    <property type="protein sequence ID" value="GIZ49639.1"/>
    <property type="molecule type" value="Genomic_DNA"/>
</dbReference>
<protein>
    <recommendedName>
        <fullName evidence="1">F-box domain-containing protein</fullName>
    </recommendedName>
</protein>
<dbReference type="CDD" id="cd09917">
    <property type="entry name" value="F-box_SF"/>
    <property type="match status" value="1"/>
</dbReference>
<dbReference type="RefSeq" id="XP_044664126.1">
    <property type="nucleotide sequence ID" value="XM_044808191.1"/>
</dbReference>
<dbReference type="InterPro" id="IPR001810">
    <property type="entry name" value="F-box_dom"/>
</dbReference>
<feature type="domain" description="F-box" evidence="1">
    <location>
        <begin position="69"/>
        <end position="107"/>
    </location>
</feature>
<evidence type="ECO:0000313" key="3">
    <source>
        <dbReference type="Proteomes" id="UP000825890"/>
    </source>
</evidence>
<dbReference type="GeneID" id="68298243"/>
<dbReference type="SMART" id="SM00256">
    <property type="entry name" value="FBOX"/>
    <property type="match status" value="1"/>
</dbReference>
<dbReference type="PROSITE" id="PS50181">
    <property type="entry name" value="FBOX"/>
    <property type="match status" value="1"/>
</dbReference>
<comment type="caution">
    <text evidence="2">The sequence shown here is derived from an EMBL/GenBank/DDBJ whole genome shotgun (WGS) entry which is preliminary data.</text>
</comment>
<name>A0A9P3FMI9_9PEZI</name>
<keyword evidence="3" id="KW-1185">Reference proteome</keyword>
<dbReference type="Gene3D" id="1.20.1280.50">
    <property type="match status" value="1"/>
</dbReference>
<evidence type="ECO:0000259" key="1">
    <source>
        <dbReference type="PROSITE" id="PS50181"/>
    </source>
</evidence>
<dbReference type="Pfam" id="PF12937">
    <property type="entry name" value="F-box-like"/>
    <property type="match status" value="1"/>
</dbReference>
<dbReference type="SUPFAM" id="SSF81383">
    <property type="entry name" value="F-box domain"/>
    <property type="match status" value="1"/>
</dbReference>
<evidence type="ECO:0000313" key="2">
    <source>
        <dbReference type="EMBL" id="GIZ49639.1"/>
    </source>
</evidence>
<dbReference type="InterPro" id="IPR036047">
    <property type="entry name" value="F-box-like_dom_sf"/>
</dbReference>
<reference evidence="2 3" key="1">
    <citation type="submission" date="2021-01" db="EMBL/GenBank/DDBJ databases">
        <title>Cercospora kikuchii MAFF 305040 whole genome shotgun sequence.</title>
        <authorList>
            <person name="Kashiwa T."/>
            <person name="Suzuki T."/>
        </authorList>
    </citation>
    <scope>NUCLEOTIDE SEQUENCE [LARGE SCALE GENOMIC DNA]</scope>
    <source>
        <strain evidence="2 3">MAFF 305040</strain>
    </source>
</reference>
<proteinExistence type="predicted"/>
<accession>A0A9P3FMI9</accession>
<dbReference type="OrthoDB" id="3800738at2759"/>
<dbReference type="Proteomes" id="UP000825890">
    <property type="component" value="Unassembled WGS sequence"/>
</dbReference>
<sequence length="217" mass="25837">MTFKRHHLEAGLTEAHYDMMLPDAEPAPKRRLDCANLALEQTHDCEKLPSPPVPESTPSACARTFNVPELAEEILLHLPPDNLLCRVQRVCRQWRRVVEESELIQQYLFFRPIPYTCDPWVMPTLENPWHYLLFVDTERPTQLDRYPDSSWRGMLLTQPPIEYENGRAWLLQDSVLYQNPWYPNWSTWEAVLRFDTLRQAKKFRRPDERFMELDLAE</sequence>
<organism evidence="2 3">
    <name type="scientific">Cercospora kikuchii</name>
    <dbReference type="NCBI Taxonomy" id="84275"/>
    <lineage>
        <taxon>Eukaryota</taxon>
        <taxon>Fungi</taxon>
        <taxon>Dikarya</taxon>
        <taxon>Ascomycota</taxon>
        <taxon>Pezizomycotina</taxon>
        <taxon>Dothideomycetes</taxon>
        <taxon>Dothideomycetidae</taxon>
        <taxon>Mycosphaerellales</taxon>
        <taxon>Mycosphaerellaceae</taxon>
        <taxon>Cercospora</taxon>
    </lineage>
</organism>